<proteinExistence type="predicted"/>
<sequence>MKNSYFKLPFSFLEEELVNDFKICLENKFTDHFNSSDYEGVWSSISLRSPSGSISDIKAHSNNNFIDTKLLDACSYFKEIIGQFKCEKESIRILNLEPNSKIKEHRDLNLGYEDGVFRIHIPIITNNEVLFFINNKLVKMAVGSCWYGNFNLPHRVENNGATQRVHLVMDCIRNNWSDTLFEKIGYDFSFEKKEPIYDIKTKRKMIEALKLQDNEAAKELITTLQREIATTLKNK</sequence>
<comment type="caution">
    <text evidence="2">The sequence shown here is derived from an EMBL/GenBank/DDBJ whole genome shotgun (WGS) entry which is preliminary data.</text>
</comment>
<dbReference type="Gene3D" id="2.60.120.330">
    <property type="entry name" value="B-lactam Antibiotic, Isopenicillin N Synthase, Chain"/>
    <property type="match status" value="1"/>
</dbReference>
<dbReference type="Pfam" id="PF05118">
    <property type="entry name" value="Asp_Arg_Hydrox"/>
    <property type="match status" value="1"/>
</dbReference>
<reference evidence="2 3" key="1">
    <citation type="submission" date="2023-09" db="EMBL/GenBank/DDBJ databases">
        <authorList>
            <person name="Rey-Velasco X."/>
        </authorList>
    </citation>
    <scope>NUCLEOTIDE SEQUENCE [LARGE SCALE GENOMIC DNA]</scope>
    <source>
        <strain evidence="2 3">W242</strain>
    </source>
</reference>
<name>A0ABU2YDR5_9FLAO</name>
<accession>A0ABU2YDR5</accession>
<protein>
    <submittedName>
        <fullName evidence="2">Aspartyl/asparaginyl beta-hydroxylase domain-containing protein</fullName>
    </submittedName>
</protein>
<keyword evidence="3" id="KW-1185">Reference proteome</keyword>
<dbReference type="EMBL" id="JAVRHZ010000006">
    <property type="protein sequence ID" value="MDT0556328.1"/>
    <property type="molecule type" value="Genomic_DNA"/>
</dbReference>
<organism evidence="2 3">
    <name type="scientific">Patiriisocius hiemis</name>
    <dbReference type="NCBI Taxonomy" id="3075604"/>
    <lineage>
        <taxon>Bacteria</taxon>
        <taxon>Pseudomonadati</taxon>
        <taxon>Bacteroidota</taxon>
        <taxon>Flavobacteriia</taxon>
        <taxon>Flavobacteriales</taxon>
        <taxon>Flavobacteriaceae</taxon>
        <taxon>Patiriisocius</taxon>
    </lineage>
</organism>
<feature type="domain" description="Aspartyl/asparaginy/proline hydroxylase" evidence="1">
    <location>
        <begin position="42"/>
        <end position="173"/>
    </location>
</feature>
<evidence type="ECO:0000313" key="3">
    <source>
        <dbReference type="Proteomes" id="UP001254488"/>
    </source>
</evidence>
<dbReference type="InterPro" id="IPR007803">
    <property type="entry name" value="Asp/Arg/Pro-Hydrxlase"/>
</dbReference>
<dbReference type="SUPFAM" id="SSF51197">
    <property type="entry name" value="Clavaminate synthase-like"/>
    <property type="match status" value="1"/>
</dbReference>
<gene>
    <name evidence="2" type="ORF">RM538_09955</name>
</gene>
<evidence type="ECO:0000313" key="2">
    <source>
        <dbReference type="EMBL" id="MDT0556328.1"/>
    </source>
</evidence>
<dbReference type="InterPro" id="IPR027443">
    <property type="entry name" value="IPNS-like_sf"/>
</dbReference>
<dbReference type="RefSeq" id="WP_311333280.1">
    <property type="nucleotide sequence ID" value="NZ_JAVRHZ010000006.1"/>
</dbReference>
<evidence type="ECO:0000259" key="1">
    <source>
        <dbReference type="Pfam" id="PF05118"/>
    </source>
</evidence>
<dbReference type="Proteomes" id="UP001254488">
    <property type="component" value="Unassembled WGS sequence"/>
</dbReference>